<evidence type="ECO:0000256" key="11">
    <source>
        <dbReference type="SAM" id="MobiDB-lite"/>
    </source>
</evidence>
<organism evidence="14 15">
    <name type="scientific">Corynebacterium stationis</name>
    <dbReference type="NCBI Taxonomy" id="1705"/>
    <lineage>
        <taxon>Bacteria</taxon>
        <taxon>Bacillati</taxon>
        <taxon>Actinomycetota</taxon>
        <taxon>Actinomycetes</taxon>
        <taxon>Mycobacteriales</taxon>
        <taxon>Corynebacteriaceae</taxon>
        <taxon>Corynebacterium</taxon>
    </lineage>
</organism>
<protein>
    <recommendedName>
        <fullName evidence="10">Sensor-like histidine kinase SenX3</fullName>
        <ecNumber evidence="4">2.7.13.3</ecNumber>
    </recommendedName>
</protein>
<evidence type="ECO:0000256" key="9">
    <source>
        <dbReference type="ARBA" id="ARBA00023136"/>
    </source>
</evidence>
<dbReference type="FunFam" id="3.30.565.10:FF:000006">
    <property type="entry name" value="Sensor histidine kinase WalK"/>
    <property type="match status" value="1"/>
</dbReference>
<keyword evidence="5" id="KW-0597">Phosphoprotein</keyword>
<dbReference type="SUPFAM" id="SSF47384">
    <property type="entry name" value="Homodimeric domain of signal transducing histidine kinase"/>
    <property type="match status" value="1"/>
</dbReference>
<keyword evidence="8" id="KW-0902">Two-component regulatory system</keyword>
<dbReference type="GO" id="GO:0004721">
    <property type="term" value="F:phosphoprotein phosphatase activity"/>
    <property type="evidence" value="ECO:0007669"/>
    <property type="project" value="TreeGrafter"/>
</dbReference>
<dbReference type="GO" id="GO:0005886">
    <property type="term" value="C:plasma membrane"/>
    <property type="evidence" value="ECO:0007669"/>
    <property type="project" value="UniProtKB-SubCell"/>
</dbReference>
<dbReference type="EMBL" id="JABAFZ010000004">
    <property type="protein sequence ID" value="NME89121.1"/>
    <property type="molecule type" value="Genomic_DNA"/>
</dbReference>
<dbReference type="SMART" id="SM00388">
    <property type="entry name" value="HisKA"/>
    <property type="match status" value="1"/>
</dbReference>
<dbReference type="AlphaFoldDB" id="A0A0X8VDA2"/>
<comment type="subcellular location">
    <subcellularLocation>
        <location evidence="3">Cell membrane</location>
    </subcellularLocation>
</comment>
<gene>
    <name evidence="14" type="ORF">AYJ05_03920</name>
    <name evidence="13" type="ORF">HF853_05440</name>
</gene>
<dbReference type="PANTHER" id="PTHR45453">
    <property type="entry name" value="PHOSPHATE REGULON SENSOR PROTEIN PHOR"/>
    <property type="match status" value="1"/>
</dbReference>
<dbReference type="STRING" id="1705.CA21670_01240"/>
<evidence type="ECO:0000256" key="2">
    <source>
        <dbReference type="ARBA" id="ARBA00001968"/>
    </source>
</evidence>
<accession>A0A0X8VDA2</accession>
<dbReference type="GO" id="GO:0000155">
    <property type="term" value="F:phosphorelay sensor kinase activity"/>
    <property type="evidence" value="ECO:0007669"/>
    <property type="project" value="InterPro"/>
</dbReference>
<dbReference type="Pfam" id="PF00512">
    <property type="entry name" value="HisKA"/>
    <property type="match status" value="1"/>
</dbReference>
<dbReference type="SUPFAM" id="SSF55874">
    <property type="entry name" value="ATPase domain of HSP90 chaperone/DNA topoisomerase II/histidine kinase"/>
    <property type="match status" value="1"/>
</dbReference>
<dbReference type="KEGG" id="csta:CSTAT_01925"/>
<keyword evidence="15" id="KW-1185">Reference proteome</keyword>
<comment type="caution">
    <text evidence="14">The sequence shown here is derived from an EMBL/GenBank/DDBJ whole genome shotgun (WGS) entry which is preliminary data.</text>
</comment>
<evidence type="ECO:0000313" key="15">
    <source>
        <dbReference type="Proteomes" id="UP000076947"/>
    </source>
</evidence>
<evidence type="ECO:0000313" key="14">
    <source>
        <dbReference type="EMBL" id="OAH26599.1"/>
    </source>
</evidence>
<evidence type="ECO:0000313" key="16">
    <source>
        <dbReference type="Proteomes" id="UP000544551"/>
    </source>
</evidence>
<dbReference type="OrthoDB" id="9813151at2"/>
<dbReference type="PANTHER" id="PTHR45453:SF1">
    <property type="entry name" value="PHOSPHATE REGULON SENSOR PROTEIN PHOR"/>
    <property type="match status" value="1"/>
</dbReference>
<feature type="domain" description="Histidine kinase" evidence="12">
    <location>
        <begin position="161"/>
        <end position="378"/>
    </location>
</feature>
<evidence type="ECO:0000313" key="13">
    <source>
        <dbReference type="EMBL" id="NME89121.1"/>
    </source>
</evidence>
<evidence type="ECO:0000259" key="12">
    <source>
        <dbReference type="PROSITE" id="PS50109"/>
    </source>
</evidence>
<dbReference type="InterPro" id="IPR003661">
    <property type="entry name" value="HisK_dim/P_dom"/>
</dbReference>
<dbReference type="InterPro" id="IPR036890">
    <property type="entry name" value="HATPase_C_sf"/>
</dbReference>
<evidence type="ECO:0000256" key="5">
    <source>
        <dbReference type="ARBA" id="ARBA00022553"/>
    </source>
</evidence>
<dbReference type="Proteomes" id="UP000544551">
    <property type="component" value="Unassembled WGS sequence"/>
</dbReference>
<dbReference type="RefSeq" id="WP_066792349.1">
    <property type="nucleotide sequence ID" value="NZ_CAJFGC010000097.1"/>
</dbReference>
<dbReference type="Gene3D" id="1.10.287.130">
    <property type="match status" value="1"/>
</dbReference>
<evidence type="ECO:0000256" key="4">
    <source>
        <dbReference type="ARBA" id="ARBA00012438"/>
    </source>
</evidence>
<dbReference type="SMART" id="SM00387">
    <property type="entry name" value="HATPase_c"/>
    <property type="match status" value="1"/>
</dbReference>
<evidence type="ECO:0000256" key="6">
    <source>
        <dbReference type="ARBA" id="ARBA00022679"/>
    </source>
</evidence>
<reference evidence="13 16" key="3">
    <citation type="submission" date="2020-04" db="EMBL/GenBank/DDBJ databases">
        <authorList>
            <person name="Hitch T.C.A."/>
            <person name="Wylensek D."/>
            <person name="Clavel T."/>
        </authorList>
    </citation>
    <scope>NUCLEOTIDE SEQUENCE [LARGE SCALE GENOMIC DNA]</scope>
    <source>
        <strain evidence="13 16">BL-383-APC-3D</strain>
    </source>
</reference>
<evidence type="ECO:0000256" key="3">
    <source>
        <dbReference type="ARBA" id="ARBA00004236"/>
    </source>
</evidence>
<dbReference type="InterPro" id="IPR036097">
    <property type="entry name" value="HisK_dim/P_sf"/>
</dbReference>
<feature type="region of interest" description="Disordered" evidence="11">
    <location>
        <begin position="381"/>
        <end position="417"/>
    </location>
</feature>
<dbReference type="InterPro" id="IPR003594">
    <property type="entry name" value="HATPase_dom"/>
</dbReference>
<evidence type="ECO:0000256" key="1">
    <source>
        <dbReference type="ARBA" id="ARBA00000085"/>
    </source>
</evidence>
<dbReference type="EC" id="2.7.13.3" evidence="4"/>
<feature type="compositionally biased region" description="Basic and acidic residues" evidence="11">
    <location>
        <begin position="408"/>
        <end position="417"/>
    </location>
</feature>
<comment type="catalytic activity">
    <reaction evidence="1">
        <text>ATP + protein L-histidine = ADP + protein N-phospho-L-histidine.</text>
        <dbReference type="EC" id="2.7.13.3"/>
    </reaction>
</comment>
<dbReference type="Proteomes" id="UP000076947">
    <property type="component" value="Unassembled WGS sequence"/>
</dbReference>
<dbReference type="InterPro" id="IPR005467">
    <property type="entry name" value="His_kinase_dom"/>
</dbReference>
<dbReference type="GeneID" id="78284749"/>
<dbReference type="CDD" id="cd00082">
    <property type="entry name" value="HisKA"/>
    <property type="match status" value="1"/>
</dbReference>
<evidence type="ECO:0000256" key="10">
    <source>
        <dbReference type="ARBA" id="ARBA00039401"/>
    </source>
</evidence>
<dbReference type="PROSITE" id="PS50109">
    <property type="entry name" value="HIS_KIN"/>
    <property type="match status" value="1"/>
</dbReference>
<comment type="cofactor">
    <cofactor evidence="2">
        <name>a divalent metal cation</name>
        <dbReference type="ChEBI" id="CHEBI:60240"/>
    </cofactor>
</comment>
<dbReference type="EMBL" id="LSTQ01000023">
    <property type="protein sequence ID" value="OAH26599.1"/>
    <property type="molecule type" value="Genomic_DNA"/>
</dbReference>
<keyword evidence="7 14" id="KW-0418">Kinase</keyword>
<dbReference type="InterPro" id="IPR050351">
    <property type="entry name" value="BphY/WalK/GraS-like"/>
</dbReference>
<dbReference type="PRINTS" id="PR00344">
    <property type="entry name" value="BCTRLSENSOR"/>
</dbReference>
<sequence length="417" mass="45704">MAVVIAFIAGVIVCLAAMPVSRFIQRRILSSRQSSSIEANQVTTVSQVLHLAIQGAPTGVTVVDQSGDVILSNTAAHEMTIVHDRSINPELWRVAEKVFDDKEERTIDHSVSKRRTGNRVLQIRALVKPLTLIDDRFVIIFATDESESTRMESARRDFVANVSHELKTPVGGIALLAEALLDSPDDPEHVEYFGSRVQKEAYRMADMVNELIALSKLQGAEALPELEPVSVDAVINEAIVRNQLTAEAHEIQITRGVSVGAFVKGDKALLVTAVSNLISNAVHYSPEAMPVSISQKRVNDDVVAIRVTDRGIGIDTEDQARVFERFFRVDKARSRQTGGTGLGLAIVKHVVANHGGNIKLWSRLGTGSTFTIELPIYHEPEPEKIPAVTDNEHEKTPKADLHSAVAREASRRKDKTS</sequence>
<reference evidence="15" key="1">
    <citation type="submission" date="2016-02" db="EMBL/GenBank/DDBJ databases">
        <authorList>
            <person name="Kaur G."/>
            <person name="Nair G.R."/>
            <person name="Mayilraj S."/>
        </authorList>
    </citation>
    <scope>NUCLEOTIDE SEQUENCE [LARGE SCALE GENOMIC DNA]</scope>
    <source>
        <strain evidence="15">GA-15</strain>
    </source>
</reference>
<evidence type="ECO:0000256" key="7">
    <source>
        <dbReference type="ARBA" id="ARBA00022777"/>
    </source>
</evidence>
<keyword evidence="6" id="KW-0808">Transferase</keyword>
<dbReference type="FunFam" id="1.10.287.130:FF:000001">
    <property type="entry name" value="Two-component sensor histidine kinase"/>
    <property type="match status" value="1"/>
</dbReference>
<dbReference type="CDD" id="cd00075">
    <property type="entry name" value="HATPase"/>
    <property type="match status" value="1"/>
</dbReference>
<reference evidence="14" key="2">
    <citation type="submission" date="2016-02" db="EMBL/GenBank/DDBJ databases">
        <authorList>
            <person name="Wen L."/>
            <person name="He K."/>
            <person name="Yang H."/>
        </authorList>
    </citation>
    <scope>NUCLEOTIDE SEQUENCE [LARGE SCALE GENOMIC DNA]</scope>
    <source>
        <strain evidence="14">GA-15</strain>
    </source>
</reference>
<dbReference type="Gene3D" id="3.30.565.10">
    <property type="entry name" value="Histidine kinase-like ATPase, C-terminal domain"/>
    <property type="match status" value="1"/>
</dbReference>
<dbReference type="InterPro" id="IPR004358">
    <property type="entry name" value="Sig_transdc_His_kin-like_C"/>
</dbReference>
<keyword evidence="9" id="KW-0472">Membrane</keyword>
<evidence type="ECO:0000256" key="8">
    <source>
        <dbReference type="ARBA" id="ARBA00023012"/>
    </source>
</evidence>
<name>A0A0X8VDA2_9CORY</name>
<proteinExistence type="predicted"/>
<dbReference type="GO" id="GO:0005509">
    <property type="term" value="F:calcium ion binding"/>
    <property type="evidence" value="ECO:0007669"/>
    <property type="project" value="UniProtKB-ARBA"/>
</dbReference>
<dbReference type="Pfam" id="PF02518">
    <property type="entry name" value="HATPase_c"/>
    <property type="match status" value="1"/>
</dbReference>
<dbReference type="GO" id="GO:0016036">
    <property type="term" value="P:cellular response to phosphate starvation"/>
    <property type="evidence" value="ECO:0007669"/>
    <property type="project" value="TreeGrafter"/>
</dbReference>
<feature type="compositionally biased region" description="Basic and acidic residues" evidence="11">
    <location>
        <begin position="381"/>
        <end position="401"/>
    </location>
</feature>